<dbReference type="Pfam" id="PF02515">
    <property type="entry name" value="CoA_transf_3"/>
    <property type="match status" value="1"/>
</dbReference>
<organism evidence="2 3">
    <name type="scientific">Brevibacterium casei</name>
    <dbReference type="NCBI Taxonomy" id="33889"/>
    <lineage>
        <taxon>Bacteria</taxon>
        <taxon>Bacillati</taxon>
        <taxon>Actinomycetota</taxon>
        <taxon>Actinomycetes</taxon>
        <taxon>Micrococcales</taxon>
        <taxon>Brevibacteriaceae</taxon>
        <taxon>Brevibacterium</taxon>
    </lineage>
</organism>
<dbReference type="AlphaFoldDB" id="A0A269ZHM0"/>
<dbReference type="Gene3D" id="3.40.50.10540">
    <property type="entry name" value="Crotonobetainyl-coa:carnitine coa-transferase, domain 1"/>
    <property type="match status" value="1"/>
</dbReference>
<name>A0A269ZHM0_9MICO</name>
<comment type="caution">
    <text evidence="2">The sequence shown here is derived from an EMBL/GenBank/DDBJ whole genome shotgun (WGS) entry which is preliminary data.</text>
</comment>
<dbReference type="InterPro" id="IPR023606">
    <property type="entry name" value="CoA-Trfase_III_dom_1_sf"/>
</dbReference>
<dbReference type="InterPro" id="IPR044855">
    <property type="entry name" value="CoA-Trfase_III_dom3_sf"/>
</dbReference>
<dbReference type="SUPFAM" id="SSF89796">
    <property type="entry name" value="CoA-transferase family III (CaiB/BaiF)"/>
    <property type="match status" value="1"/>
</dbReference>
<evidence type="ECO:0000256" key="1">
    <source>
        <dbReference type="ARBA" id="ARBA00022679"/>
    </source>
</evidence>
<keyword evidence="1 2" id="KW-0808">Transferase</keyword>
<protein>
    <submittedName>
        <fullName evidence="2">CoA transferase</fullName>
    </submittedName>
</protein>
<dbReference type="InterPro" id="IPR003673">
    <property type="entry name" value="CoA-Trfase_fam_III"/>
</dbReference>
<dbReference type="InterPro" id="IPR050483">
    <property type="entry name" value="CoA-transferase_III_domain"/>
</dbReference>
<gene>
    <name evidence="2" type="ORF">B8X04_01510</name>
</gene>
<sequence length="404" mass="43081">MSADTPPDESAGPRAPGALSGVTVLELGVFMAGPFATMQLADLGARVIKIENPDGGDQTRSTGPYVDGESVPHMLLNRNKESVTLDLKDPIGREAFMRLAETADVVVENMRPGVMARLGTSYESVRERNPGIIYASASGWGQDGPLADLAGLDIMAQARSGLMSITGFPDSPPAKVGVPICDLTSALYVALAVTAALVERDRSGQGQHIDVSLFESGVSYAVWEAAAYFTEGRIGRPNGSAHQNQAPYQAVHSADGFVTVGANTPRNWERFCRALGLDDLLEDPRFTRSYDRLTHREALIALIEDKTGQLTTDEVVGLLNEAGVPCAPISDYGEVFTDDHLLARDFYWDSAHPVAGTVRQIGSPMRMSRTPARRGPAGPSLGADNAVLDDLGFTAEELAALKGR</sequence>
<accession>A0A269ZHM0</accession>
<dbReference type="GO" id="GO:0008410">
    <property type="term" value="F:CoA-transferase activity"/>
    <property type="evidence" value="ECO:0007669"/>
    <property type="project" value="TreeGrafter"/>
</dbReference>
<dbReference type="PANTHER" id="PTHR48207">
    <property type="entry name" value="SUCCINATE--HYDROXYMETHYLGLUTARATE COA-TRANSFERASE"/>
    <property type="match status" value="1"/>
</dbReference>
<reference evidence="2 3" key="1">
    <citation type="submission" date="2017-04" db="EMBL/GenBank/DDBJ databases">
        <title>Kefir bacterial isolates.</title>
        <authorList>
            <person name="Kim Y."/>
            <person name="Blasche S."/>
            <person name="Patil K.R."/>
        </authorList>
    </citation>
    <scope>NUCLEOTIDE SEQUENCE [LARGE SCALE GENOMIC DNA]</scope>
    <source>
        <strain evidence="2 3">OG2</strain>
    </source>
</reference>
<proteinExistence type="predicted"/>
<evidence type="ECO:0000313" key="2">
    <source>
        <dbReference type="EMBL" id="PAK97284.1"/>
    </source>
</evidence>
<dbReference type="PANTHER" id="PTHR48207:SF3">
    <property type="entry name" value="SUCCINATE--HYDROXYMETHYLGLUTARATE COA-TRANSFERASE"/>
    <property type="match status" value="1"/>
</dbReference>
<dbReference type="Gene3D" id="3.30.1540.10">
    <property type="entry name" value="formyl-coa transferase, domain 3"/>
    <property type="match status" value="1"/>
</dbReference>
<dbReference type="RefSeq" id="WP_095375213.1">
    <property type="nucleotide sequence ID" value="NZ_CBDRLP010000002.1"/>
</dbReference>
<evidence type="ECO:0000313" key="3">
    <source>
        <dbReference type="Proteomes" id="UP000216867"/>
    </source>
</evidence>
<dbReference type="EMBL" id="NCWY01000001">
    <property type="protein sequence ID" value="PAK97284.1"/>
    <property type="molecule type" value="Genomic_DNA"/>
</dbReference>
<dbReference type="Proteomes" id="UP000216867">
    <property type="component" value="Unassembled WGS sequence"/>
</dbReference>